<keyword evidence="4" id="KW-1185">Reference proteome</keyword>
<dbReference type="PROSITE" id="PS50878">
    <property type="entry name" value="RT_POL"/>
    <property type="match status" value="1"/>
</dbReference>
<gene>
    <name evidence="3" type="ORF">LAZ67_5001844</name>
</gene>
<evidence type="ECO:0000256" key="1">
    <source>
        <dbReference type="SAM" id="MobiDB-lite"/>
    </source>
</evidence>
<evidence type="ECO:0000313" key="3">
    <source>
        <dbReference type="EMBL" id="UYV67743.1"/>
    </source>
</evidence>
<dbReference type="Proteomes" id="UP001235939">
    <property type="component" value="Chromosome 05"/>
</dbReference>
<dbReference type="CDD" id="cd01647">
    <property type="entry name" value="RT_LTR"/>
    <property type="match status" value="1"/>
</dbReference>
<evidence type="ECO:0000313" key="4">
    <source>
        <dbReference type="Proteomes" id="UP001235939"/>
    </source>
</evidence>
<dbReference type="InterPro" id="IPR043128">
    <property type="entry name" value="Rev_trsase/Diguanyl_cyclase"/>
</dbReference>
<dbReference type="PANTHER" id="PTHR33064">
    <property type="entry name" value="POL PROTEIN"/>
    <property type="match status" value="1"/>
</dbReference>
<feature type="region of interest" description="Disordered" evidence="1">
    <location>
        <begin position="1"/>
        <end position="31"/>
    </location>
</feature>
<dbReference type="Pfam" id="PF00078">
    <property type="entry name" value="RVT_1"/>
    <property type="match status" value="1"/>
</dbReference>
<dbReference type="InterPro" id="IPR051320">
    <property type="entry name" value="Viral_Replic_Matur_Polypro"/>
</dbReference>
<dbReference type="EMBL" id="CP092867">
    <property type="protein sequence ID" value="UYV67743.1"/>
    <property type="molecule type" value="Genomic_DNA"/>
</dbReference>
<accession>A0ABY6KFZ0</accession>
<dbReference type="PANTHER" id="PTHR33064:SF37">
    <property type="entry name" value="RIBONUCLEASE H"/>
    <property type="match status" value="1"/>
</dbReference>
<sequence>MEGQPKRDVGVVAPKRRRRRSEVQSSLAGASTTDVHLERSLVIGCAARRGRSKTRRAERVVSLEKGVYEFQVLPFGLTGAPGHCERIMDTLLAVLKWSECMVYLDDVIVYGKDIGEHNERLKNVLECVRGAGLSLKPSKCRFAYQKLPILGHVVSENSVEPATDKIEAVKEFPIPKDAKQVRSFLGLCGYYRRFIRNFSKISKPLTCLTEKDKKLTEEPILAHFNPEARIEIHTDASMRTKDVTRRRATDNGRKKTIKTFDKYVTDCILENERLKDMASKNYEDRTMMNKCHFDIKNREHF</sequence>
<feature type="domain" description="Reverse transcriptase" evidence="2">
    <location>
        <begin position="1"/>
        <end position="154"/>
    </location>
</feature>
<dbReference type="Gene3D" id="3.30.70.270">
    <property type="match status" value="2"/>
</dbReference>
<name>A0ABY6KFZ0_9ARAC</name>
<organism evidence="3 4">
    <name type="scientific">Cordylochernes scorpioides</name>
    <dbReference type="NCBI Taxonomy" id="51811"/>
    <lineage>
        <taxon>Eukaryota</taxon>
        <taxon>Metazoa</taxon>
        <taxon>Ecdysozoa</taxon>
        <taxon>Arthropoda</taxon>
        <taxon>Chelicerata</taxon>
        <taxon>Arachnida</taxon>
        <taxon>Pseudoscorpiones</taxon>
        <taxon>Cheliferoidea</taxon>
        <taxon>Chernetidae</taxon>
        <taxon>Cordylochernes</taxon>
    </lineage>
</organism>
<dbReference type="InterPro" id="IPR043502">
    <property type="entry name" value="DNA/RNA_pol_sf"/>
</dbReference>
<protein>
    <recommendedName>
        <fullName evidence="2">Reverse transcriptase domain-containing protein</fullName>
    </recommendedName>
</protein>
<dbReference type="SUPFAM" id="SSF56672">
    <property type="entry name" value="DNA/RNA polymerases"/>
    <property type="match status" value="1"/>
</dbReference>
<evidence type="ECO:0000259" key="2">
    <source>
        <dbReference type="PROSITE" id="PS50878"/>
    </source>
</evidence>
<proteinExistence type="predicted"/>
<reference evidence="3 4" key="1">
    <citation type="submission" date="2022-01" db="EMBL/GenBank/DDBJ databases">
        <title>A chromosomal length assembly of Cordylochernes scorpioides.</title>
        <authorList>
            <person name="Zeh D."/>
            <person name="Zeh J."/>
        </authorList>
    </citation>
    <scope>NUCLEOTIDE SEQUENCE [LARGE SCALE GENOMIC DNA]</scope>
    <source>
        <strain evidence="3">IN4F17</strain>
        <tissue evidence="3">Whole Body</tissue>
    </source>
</reference>
<dbReference type="InterPro" id="IPR000477">
    <property type="entry name" value="RT_dom"/>
</dbReference>